<reference evidence="6 7" key="1">
    <citation type="submission" date="2016-10" db="EMBL/GenBank/DDBJ databases">
        <authorList>
            <person name="de Groot N.N."/>
        </authorList>
    </citation>
    <scope>NUCLEOTIDE SEQUENCE [LARGE SCALE GENOMIC DNA]</scope>
    <source>
        <strain evidence="6 7">DSM 15345</strain>
    </source>
</reference>
<comment type="similarity">
    <text evidence="1">Belongs to the ABC transporter superfamily.</text>
</comment>
<dbReference type="GO" id="GO:0140359">
    <property type="term" value="F:ABC-type transporter activity"/>
    <property type="evidence" value="ECO:0007669"/>
    <property type="project" value="UniProtKB-ARBA"/>
</dbReference>
<dbReference type="PROSITE" id="PS50893">
    <property type="entry name" value="ABC_TRANSPORTER_2"/>
    <property type="match status" value="1"/>
</dbReference>
<evidence type="ECO:0000313" key="7">
    <source>
        <dbReference type="Proteomes" id="UP000198703"/>
    </source>
</evidence>
<dbReference type="InterPro" id="IPR008995">
    <property type="entry name" value="Mo/tungstate-bd_C_term_dom"/>
</dbReference>
<dbReference type="Pfam" id="PF08402">
    <property type="entry name" value="TOBE_2"/>
    <property type="match status" value="1"/>
</dbReference>
<name>A0A1H4A9H2_9RHOB</name>
<dbReference type="EMBL" id="FNQM01000004">
    <property type="protein sequence ID" value="SEA32202.1"/>
    <property type="molecule type" value="Genomic_DNA"/>
</dbReference>
<feature type="domain" description="ABC transporter" evidence="5">
    <location>
        <begin position="4"/>
        <end position="236"/>
    </location>
</feature>
<protein>
    <submittedName>
        <fullName evidence="6">Carbohydrate ABC transporter ATP-binding protein, CUT1 family</fullName>
    </submittedName>
</protein>
<keyword evidence="2" id="KW-0813">Transport</keyword>
<organism evidence="6 7">
    <name type="scientific">Rubrimonas cliftonensis</name>
    <dbReference type="NCBI Taxonomy" id="89524"/>
    <lineage>
        <taxon>Bacteria</taxon>
        <taxon>Pseudomonadati</taxon>
        <taxon>Pseudomonadota</taxon>
        <taxon>Alphaproteobacteria</taxon>
        <taxon>Rhodobacterales</taxon>
        <taxon>Paracoccaceae</taxon>
        <taxon>Rubrimonas</taxon>
    </lineage>
</organism>
<dbReference type="PANTHER" id="PTHR43875:SF1">
    <property type="entry name" value="OSMOPROTECTIVE COMPOUNDS UPTAKE ATP-BINDING PROTEIN GGTA"/>
    <property type="match status" value="1"/>
</dbReference>
<dbReference type="STRING" id="89524.SAMN05444370_104113"/>
<dbReference type="Gene3D" id="3.40.50.300">
    <property type="entry name" value="P-loop containing nucleotide triphosphate hydrolases"/>
    <property type="match status" value="1"/>
</dbReference>
<gene>
    <name evidence="6" type="ORF">SAMN05444370_104113</name>
</gene>
<dbReference type="GO" id="GO:0055052">
    <property type="term" value="C:ATP-binding cassette (ABC) transporter complex, substrate-binding subunit-containing"/>
    <property type="evidence" value="ECO:0007669"/>
    <property type="project" value="TreeGrafter"/>
</dbReference>
<keyword evidence="3" id="KW-0547">Nucleotide-binding</keyword>
<dbReference type="InterPro" id="IPR013611">
    <property type="entry name" value="Transp-assoc_OB_typ2"/>
</dbReference>
<dbReference type="InterPro" id="IPR003439">
    <property type="entry name" value="ABC_transporter-like_ATP-bd"/>
</dbReference>
<proteinExistence type="inferred from homology"/>
<evidence type="ECO:0000256" key="3">
    <source>
        <dbReference type="ARBA" id="ARBA00022741"/>
    </source>
</evidence>
<dbReference type="Proteomes" id="UP000198703">
    <property type="component" value="Unassembled WGS sequence"/>
</dbReference>
<dbReference type="SUPFAM" id="SSF50331">
    <property type="entry name" value="MOP-like"/>
    <property type="match status" value="1"/>
</dbReference>
<dbReference type="InterPro" id="IPR027417">
    <property type="entry name" value="P-loop_NTPase"/>
</dbReference>
<dbReference type="PROSITE" id="PS00211">
    <property type="entry name" value="ABC_TRANSPORTER_1"/>
    <property type="match status" value="1"/>
</dbReference>
<dbReference type="GO" id="GO:0005524">
    <property type="term" value="F:ATP binding"/>
    <property type="evidence" value="ECO:0007669"/>
    <property type="project" value="UniProtKB-KW"/>
</dbReference>
<evidence type="ECO:0000313" key="6">
    <source>
        <dbReference type="EMBL" id="SEA32202.1"/>
    </source>
</evidence>
<keyword evidence="7" id="KW-1185">Reference proteome</keyword>
<evidence type="ECO:0000256" key="2">
    <source>
        <dbReference type="ARBA" id="ARBA00022448"/>
    </source>
</evidence>
<evidence type="ECO:0000256" key="1">
    <source>
        <dbReference type="ARBA" id="ARBA00005417"/>
    </source>
</evidence>
<sequence>MAEVALKGVTKRFGAVSAVAGMDLTVPDGAFMVVLGPTGAGKTTTLRLVAGLERPDAGEVFIGGRRVTDETPAERDVAMVFQQYSLYPHLTVRENLAFPLKSPLLRTPPAEIARIVGETAEMLRIGHKLDNRATRLSGGEMQRVSIGRALVRRPAVYLMDEPLSSLDAKLRADLRVELKRIHAEIAATLIYVTHDQTEAMTMATHVGVLEAGRLAQVGGPREIYENPVSAHVAARLGQPRINLLPATLFGHGPDRAATIGLRPEHVALDPGGAEGAPAVVTRVERLGDQTRLHLDVAGHALVTLTDPHTDLKTGRAVAVRPRDPLWFDAAGARVT</sequence>
<dbReference type="PANTHER" id="PTHR43875">
    <property type="entry name" value="MALTODEXTRIN IMPORT ATP-BINDING PROTEIN MSMX"/>
    <property type="match status" value="1"/>
</dbReference>
<dbReference type="InterPro" id="IPR047641">
    <property type="entry name" value="ABC_transpr_MalK/UgpC-like"/>
</dbReference>
<dbReference type="SUPFAM" id="SSF52540">
    <property type="entry name" value="P-loop containing nucleoside triphosphate hydrolases"/>
    <property type="match status" value="1"/>
</dbReference>
<dbReference type="SMART" id="SM00382">
    <property type="entry name" value="AAA"/>
    <property type="match status" value="1"/>
</dbReference>
<dbReference type="InterPro" id="IPR003593">
    <property type="entry name" value="AAA+_ATPase"/>
</dbReference>
<dbReference type="InterPro" id="IPR017871">
    <property type="entry name" value="ABC_transporter-like_CS"/>
</dbReference>
<dbReference type="AlphaFoldDB" id="A0A1H4A9H2"/>
<keyword evidence="4 6" id="KW-0067">ATP-binding</keyword>
<evidence type="ECO:0000259" key="5">
    <source>
        <dbReference type="PROSITE" id="PS50893"/>
    </source>
</evidence>
<dbReference type="Pfam" id="PF00005">
    <property type="entry name" value="ABC_tran"/>
    <property type="match status" value="1"/>
</dbReference>
<dbReference type="RefSeq" id="WP_093251951.1">
    <property type="nucleotide sequence ID" value="NZ_FNQM01000004.1"/>
</dbReference>
<dbReference type="FunFam" id="3.40.50.300:FF:000042">
    <property type="entry name" value="Maltose/maltodextrin ABC transporter, ATP-binding protein"/>
    <property type="match status" value="1"/>
</dbReference>
<dbReference type="Gene3D" id="2.40.50.140">
    <property type="entry name" value="Nucleic acid-binding proteins"/>
    <property type="match status" value="1"/>
</dbReference>
<dbReference type="InterPro" id="IPR012340">
    <property type="entry name" value="NA-bd_OB-fold"/>
</dbReference>
<accession>A0A1H4A9H2</accession>
<evidence type="ECO:0000256" key="4">
    <source>
        <dbReference type="ARBA" id="ARBA00022840"/>
    </source>
</evidence>
<dbReference type="GO" id="GO:0016887">
    <property type="term" value="F:ATP hydrolysis activity"/>
    <property type="evidence" value="ECO:0007669"/>
    <property type="project" value="InterPro"/>
</dbReference>
<dbReference type="OrthoDB" id="9802264at2"/>